<reference evidence="2 3" key="1">
    <citation type="submission" date="2016-10" db="EMBL/GenBank/DDBJ databases">
        <authorList>
            <person name="de Groot N.N."/>
        </authorList>
    </citation>
    <scope>NUCLEOTIDE SEQUENCE [LARGE SCALE GENOMIC DNA]</scope>
    <source>
        <strain evidence="2 3">DSM 15269</strain>
    </source>
</reference>
<keyword evidence="2" id="KW-0808">Transferase</keyword>
<keyword evidence="3" id="KW-1185">Reference proteome</keyword>
<dbReference type="RefSeq" id="WP_092063298.1">
    <property type="nucleotide sequence ID" value="NZ_FNIN01000002.1"/>
</dbReference>
<dbReference type="STRING" id="206665.SAMN04488516_102157"/>
<dbReference type="InterPro" id="IPR002376">
    <property type="entry name" value="Formyl_transf_N"/>
</dbReference>
<dbReference type="OrthoDB" id="9788924at2"/>
<dbReference type="Proteomes" id="UP000199602">
    <property type="component" value="Unassembled WGS sequence"/>
</dbReference>
<dbReference type="EMBL" id="FNIN01000002">
    <property type="protein sequence ID" value="SDN44488.1"/>
    <property type="molecule type" value="Genomic_DNA"/>
</dbReference>
<dbReference type="PANTHER" id="PTHR11138:SF5">
    <property type="entry name" value="METHIONYL-TRNA FORMYLTRANSFERASE, MITOCHONDRIAL"/>
    <property type="match status" value="1"/>
</dbReference>
<proteinExistence type="predicted"/>
<dbReference type="SUPFAM" id="SSF53328">
    <property type="entry name" value="Formyltransferase"/>
    <property type="match status" value="1"/>
</dbReference>
<gene>
    <name evidence="2" type="ORF">SAMN04488516_102157</name>
</gene>
<dbReference type="Pfam" id="PF00551">
    <property type="entry name" value="Formyl_trans_N"/>
    <property type="match status" value="1"/>
</dbReference>
<dbReference type="Gene3D" id="3.40.50.170">
    <property type="entry name" value="Formyl transferase, N-terminal domain"/>
    <property type="match status" value="1"/>
</dbReference>
<evidence type="ECO:0000259" key="1">
    <source>
        <dbReference type="Pfam" id="PF00551"/>
    </source>
</evidence>
<evidence type="ECO:0000313" key="2">
    <source>
        <dbReference type="EMBL" id="SDN44488.1"/>
    </source>
</evidence>
<sequence length="195" mass="22544">MNVLLLGPNNLQITSTILNSGCKVIEYSDKIDISFLIENKVNFIVSYRYRHIIKPSVLEFLKGNAINLHISLLPWNRGADPNLWSFLEDTPKGVTIHYIDEGIDTGDIIAQKEIFFNEEQETLATTYNKLNYEIISLFKENWPFILEGKVERKKQPPGGSFHKLLDKKKYEYLLREKGWNTLVKDLKGKALKNNT</sequence>
<accession>A0A1H0BFR5</accession>
<dbReference type="InterPro" id="IPR036477">
    <property type="entry name" value="Formyl_transf_N_sf"/>
</dbReference>
<organism evidence="2 3">
    <name type="scientific">Desulfonauticus submarinus</name>
    <dbReference type="NCBI Taxonomy" id="206665"/>
    <lineage>
        <taxon>Bacteria</taxon>
        <taxon>Pseudomonadati</taxon>
        <taxon>Thermodesulfobacteriota</taxon>
        <taxon>Desulfovibrionia</taxon>
        <taxon>Desulfovibrionales</taxon>
        <taxon>Desulfonauticaceae</taxon>
        <taxon>Desulfonauticus</taxon>
    </lineage>
</organism>
<dbReference type="GO" id="GO:0005829">
    <property type="term" value="C:cytosol"/>
    <property type="evidence" value="ECO:0007669"/>
    <property type="project" value="TreeGrafter"/>
</dbReference>
<protein>
    <submittedName>
        <fullName evidence="2">Methionyl-tRNA formyltransferase</fullName>
    </submittedName>
</protein>
<name>A0A1H0BFR5_9BACT</name>
<dbReference type="GO" id="GO:0004479">
    <property type="term" value="F:methionyl-tRNA formyltransferase activity"/>
    <property type="evidence" value="ECO:0007669"/>
    <property type="project" value="TreeGrafter"/>
</dbReference>
<dbReference type="AlphaFoldDB" id="A0A1H0BFR5"/>
<dbReference type="PANTHER" id="PTHR11138">
    <property type="entry name" value="METHIONYL-TRNA FORMYLTRANSFERASE"/>
    <property type="match status" value="1"/>
</dbReference>
<feature type="domain" description="Formyl transferase N-terminal" evidence="1">
    <location>
        <begin position="38"/>
        <end position="131"/>
    </location>
</feature>
<evidence type="ECO:0000313" key="3">
    <source>
        <dbReference type="Proteomes" id="UP000199602"/>
    </source>
</evidence>